<dbReference type="InterPro" id="IPR011008">
    <property type="entry name" value="Dimeric_a/b-barrel"/>
</dbReference>
<keyword evidence="4" id="KW-1185">Reference proteome</keyword>
<organism evidence="3 4">
    <name type="scientific">Diplogelasinospora grovesii</name>
    <dbReference type="NCBI Taxonomy" id="303347"/>
    <lineage>
        <taxon>Eukaryota</taxon>
        <taxon>Fungi</taxon>
        <taxon>Dikarya</taxon>
        <taxon>Ascomycota</taxon>
        <taxon>Pezizomycotina</taxon>
        <taxon>Sordariomycetes</taxon>
        <taxon>Sordariomycetidae</taxon>
        <taxon>Sordariales</taxon>
        <taxon>Diplogelasinosporaceae</taxon>
        <taxon>Diplogelasinospora</taxon>
    </lineage>
</organism>
<accession>A0AAN6N4T6</accession>
<protein>
    <recommendedName>
        <fullName evidence="2">EthD domain-containing protein</fullName>
    </recommendedName>
</protein>
<dbReference type="Pfam" id="PF07110">
    <property type="entry name" value="EthD"/>
    <property type="match status" value="1"/>
</dbReference>
<dbReference type="SUPFAM" id="SSF54909">
    <property type="entry name" value="Dimeric alpha+beta barrel"/>
    <property type="match status" value="1"/>
</dbReference>
<name>A0AAN6N4T6_9PEZI</name>
<reference evidence="4" key="1">
    <citation type="journal article" date="2023" name="Mol. Phylogenet. Evol.">
        <title>Genome-scale phylogeny and comparative genomics of the fungal order Sordariales.</title>
        <authorList>
            <person name="Hensen N."/>
            <person name="Bonometti L."/>
            <person name="Westerberg I."/>
            <person name="Brannstrom I.O."/>
            <person name="Guillou S."/>
            <person name="Cros-Aarteil S."/>
            <person name="Calhoun S."/>
            <person name="Haridas S."/>
            <person name="Kuo A."/>
            <person name="Mondo S."/>
            <person name="Pangilinan J."/>
            <person name="Riley R."/>
            <person name="LaButti K."/>
            <person name="Andreopoulos B."/>
            <person name="Lipzen A."/>
            <person name="Chen C."/>
            <person name="Yan M."/>
            <person name="Daum C."/>
            <person name="Ng V."/>
            <person name="Clum A."/>
            <person name="Steindorff A."/>
            <person name="Ohm R.A."/>
            <person name="Martin F."/>
            <person name="Silar P."/>
            <person name="Natvig D.O."/>
            <person name="Lalanne C."/>
            <person name="Gautier V."/>
            <person name="Ament-Velasquez S.L."/>
            <person name="Kruys A."/>
            <person name="Hutchinson M.I."/>
            <person name="Powell A.J."/>
            <person name="Barry K."/>
            <person name="Miller A.N."/>
            <person name="Grigoriev I.V."/>
            <person name="Debuchy R."/>
            <person name="Gladieux P."/>
            <person name="Hiltunen Thoren M."/>
            <person name="Johannesson H."/>
        </authorList>
    </citation>
    <scope>NUCLEOTIDE SEQUENCE [LARGE SCALE GENOMIC DNA]</scope>
    <source>
        <strain evidence="4">CBS 340.73</strain>
    </source>
</reference>
<gene>
    <name evidence="3" type="ORF">QBC46DRAFT_267604</name>
</gene>
<evidence type="ECO:0000259" key="2">
    <source>
        <dbReference type="Pfam" id="PF07110"/>
    </source>
</evidence>
<dbReference type="EMBL" id="MU853855">
    <property type="protein sequence ID" value="KAK3937422.1"/>
    <property type="molecule type" value="Genomic_DNA"/>
</dbReference>
<comment type="caution">
    <text evidence="3">The sequence shown here is derived from an EMBL/GenBank/DDBJ whole genome shotgun (WGS) entry which is preliminary data.</text>
</comment>
<sequence length="147" mass="16836">MPCTILALIYRKAGITPMDFKEQYEDAVLPHIKKEMGRHFPLTYTRHYIGRFHYWPDGPVEPEAKGAATVDYDLIAELTFEDRTEVDSFMNRWMSKSLAHRYNVEKIAKVEEKVVDRAKTTVVYVDFPGPYVDGIRAKPATANAPAV</sequence>
<dbReference type="GO" id="GO:0016491">
    <property type="term" value="F:oxidoreductase activity"/>
    <property type="evidence" value="ECO:0007669"/>
    <property type="project" value="InterPro"/>
</dbReference>
<evidence type="ECO:0000256" key="1">
    <source>
        <dbReference type="ARBA" id="ARBA00005986"/>
    </source>
</evidence>
<proteinExistence type="inferred from homology"/>
<dbReference type="AlphaFoldDB" id="A0AAN6N4T6"/>
<dbReference type="Proteomes" id="UP001303473">
    <property type="component" value="Unassembled WGS sequence"/>
</dbReference>
<evidence type="ECO:0000313" key="4">
    <source>
        <dbReference type="Proteomes" id="UP001303473"/>
    </source>
</evidence>
<evidence type="ECO:0000313" key="3">
    <source>
        <dbReference type="EMBL" id="KAK3937422.1"/>
    </source>
</evidence>
<feature type="domain" description="EthD" evidence="2">
    <location>
        <begin position="12"/>
        <end position="91"/>
    </location>
</feature>
<comment type="similarity">
    <text evidence="1">Belongs to the tpcK family.</text>
</comment>
<dbReference type="Gene3D" id="3.30.70.100">
    <property type="match status" value="1"/>
</dbReference>
<dbReference type="InterPro" id="IPR009799">
    <property type="entry name" value="EthD_dom"/>
</dbReference>